<dbReference type="EMBL" id="VWXL01000100">
    <property type="protein sequence ID" value="MVB12552.1"/>
    <property type="molecule type" value="Genomic_DNA"/>
</dbReference>
<comment type="caution">
    <text evidence="4">The sequence shown here is derived from an EMBL/GenBank/DDBJ whole genome shotgun (WGS) entry which is preliminary data.</text>
</comment>
<dbReference type="PANTHER" id="PTHR45661">
    <property type="entry name" value="SURFACE ANTIGEN"/>
    <property type="match status" value="1"/>
</dbReference>
<dbReference type="Proteomes" id="UP000469440">
    <property type="component" value="Unassembled WGS sequence"/>
</dbReference>
<reference evidence="4 5" key="1">
    <citation type="submission" date="2019-09" db="EMBL/GenBank/DDBJ databases">
        <title>Genome sequence of Clostridium sp. EA1.</title>
        <authorList>
            <person name="Poehlein A."/>
            <person name="Bengelsdorf F.R."/>
            <person name="Daniel R."/>
        </authorList>
    </citation>
    <scope>NUCLEOTIDE SEQUENCE [LARGE SCALE GENOMIC DNA]</scope>
    <source>
        <strain evidence="4 5">EA1</strain>
    </source>
</reference>
<dbReference type="InterPro" id="IPR013783">
    <property type="entry name" value="Ig-like_fold"/>
</dbReference>
<gene>
    <name evidence="4" type="ORF">CAFE_32930</name>
</gene>
<keyword evidence="5" id="KW-1185">Reference proteome</keyword>
<dbReference type="OrthoDB" id="1870648at2"/>
<dbReference type="Gene3D" id="2.60.40.10">
    <property type="entry name" value="Immunoglobulins"/>
    <property type="match status" value="1"/>
</dbReference>
<dbReference type="Pfam" id="PF13306">
    <property type="entry name" value="LRR_5"/>
    <property type="match status" value="6"/>
</dbReference>
<dbReference type="PROSITE" id="PS50835">
    <property type="entry name" value="IG_LIKE"/>
    <property type="match status" value="1"/>
</dbReference>
<proteinExistence type="predicted"/>
<evidence type="ECO:0000313" key="4">
    <source>
        <dbReference type="EMBL" id="MVB12552.1"/>
    </source>
</evidence>
<feature type="compositionally biased region" description="Low complexity" evidence="1">
    <location>
        <begin position="991"/>
        <end position="1007"/>
    </location>
</feature>
<feature type="chain" id="PRO_5027009605" description="Ig-like domain-containing protein" evidence="2">
    <location>
        <begin position="25"/>
        <end position="1252"/>
    </location>
</feature>
<accession>A0A6N8I3E4</accession>
<dbReference type="InterPro" id="IPR036179">
    <property type="entry name" value="Ig-like_dom_sf"/>
</dbReference>
<evidence type="ECO:0000313" key="5">
    <source>
        <dbReference type="Proteomes" id="UP000469440"/>
    </source>
</evidence>
<dbReference type="InterPro" id="IPR007110">
    <property type="entry name" value="Ig-like_dom"/>
</dbReference>
<feature type="domain" description="Ig-like" evidence="3">
    <location>
        <begin position="893"/>
        <end position="1001"/>
    </location>
</feature>
<protein>
    <recommendedName>
        <fullName evidence="3">Ig-like domain-containing protein</fullName>
    </recommendedName>
</protein>
<dbReference type="InterPro" id="IPR032675">
    <property type="entry name" value="LRR_dom_sf"/>
</dbReference>
<evidence type="ECO:0000256" key="2">
    <source>
        <dbReference type="SAM" id="SignalP"/>
    </source>
</evidence>
<dbReference type="InterPro" id="IPR003343">
    <property type="entry name" value="Big_2"/>
</dbReference>
<dbReference type="InterPro" id="IPR053139">
    <property type="entry name" value="Surface_bspA-like"/>
</dbReference>
<name>A0A6N8I3E4_9FIRM</name>
<evidence type="ECO:0000256" key="1">
    <source>
        <dbReference type="SAM" id="MobiDB-lite"/>
    </source>
</evidence>
<dbReference type="AlphaFoldDB" id="A0A6N8I3E4"/>
<feature type="signal peptide" evidence="2">
    <location>
        <begin position="1"/>
        <end position="24"/>
    </location>
</feature>
<dbReference type="Gene3D" id="3.40.50.12480">
    <property type="match status" value="1"/>
</dbReference>
<sequence length="1252" mass="131398">MKKITQKALSLLLSVSLLLGMAQGAGLTAFAKAADATDSSVTAYYCDSGLYQDPNCTTPFDGDTKSITSIEVNDSTQAIGSSAFWRYESLTNITIPDSVETIGDAAFYDCEKLSSVTFGKNSSLKTIEEEAFRFCTSLTSVALPPSVESIGDDAFEDCSSLSSVTFDPDCRLQTIGDEAFEACALTSIKIPASVTSIGKDVFLECTALDEINVEEGNAAYSSKDGVLYNSDGKTLIICPEGKSGTFSVPEGVTDIAAYAFKQCCYLDRIRISDSVRSIGDWAFISCYKLSEIDVAEGNTAYSSKDGVLYTNDKTTLVTCPEGKNGVLSLPDGVTAVADGAFEECFGLTGVVFPDSVTSIGAGAFVDCEKLSSVTFGADSRLETIGEDAFEYCSSLQSVELPPSVDSISEWAFEACINLKSVALTPSEKLTVADDSFFHCTNLRNLYLVGDSASDTLPSFSNTFLFAENGAGGYKLTKYTGTKAGILIPKTLYGKAVSPQIDPDSLEKTETVVYCDGKDLYQDKACTQVIDDSFRGLVTEVRFIDGVTSIFDNALRDCSSLTKVTIPASVTSDSSSVRSWTFDGCSQLTEIDVEEGNTAYSSKDGVLYNSDGKTLIVCPEGRSGTFSIPEGVTGIGEYAFRQCSYLDRIRISDSVRSIGSWAFMSCTKLSEINVNGGNATYSSKDGVLYNHDKTTLIFCPEGKSGTFSVPEGVKAIGEDAFEDCTGLTDVTISKSVRQIGEDAFFRCTALTRVVLKGSLDAIGEDAFREGPVTVTFIVPASLVACYQDKLNSSVMKETTAKIVGEKIVTAVAGLPAAQRVANGTAQADLKLPSSLTLTVDGKPETTAVTWTSTPTYDPSQAGTYTFSPVLPLEEGYVLDDGVSAEVAVTVQPLPGVSGVTVSPSTATIRRGNSLRFSAVVGGTNSPSQAVTWSVAGNQNPKTVMDQAGKLTVAADETASALTVKAVSASDPSKYGTAAVTVSGSDNGGGSGHHSSSSSSTVSTPSLPSAVTNSETGAAADLSGASFPSGVTGVSLSVTPETSAGVPEGALGGAADPQGAAAYRSAVSDAALNIIGAPHLYHLKLLDQNGNPVSFTGSVTVRIPVPAGIHGTPHVYRYEADGTLTDLGATVQDGYLVFTTTHFSYYIVAGTGDSITLDTRTYQMPVNGKYQIGVKLTGSKATSVKVTSTNDKTAAVTKLKNGNYEVTGNGLGTAYIMFDVYDSKNHLLAHASVRVDVKTGIRPRGDSTRQIGVF</sequence>
<feature type="region of interest" description="Disordered" evidence="1">
    <location>
        <begin position="978"/>
        <end position="1011"/>
    </location>
</feature>
<dbReference type="SMART" id="SM00635">
    <property type="entry name" value="BID_2"/>
    <property type="match status" value="2"/>
</dbReference>
<dbReference type="Gene3D" id="3.80.10.10">
    <property type="entry name" value="Ribonuclease Inhibitor"/>
    <property type="match status" value="4"/>
</dbReference>
<organism evidence="4 5">
    <name type="scientific">Caproicibacter fermentans</name>
    <dbReference type="NCBI Taxonomy" id="2576756"/>
    <lineage>
        <taxon>Bacteria</taxon>
        <taxon>Bacillati</taxon>
        <taxon>Bacillota</taxon>
        <taxon>Clostridia</taxon>
        <taxon>Eubacteriales</taxon>
        <taxon>Acutalibacteraceae</taxon>
        <taxon>Caproicibacter</taxon>
    </lineage>
</organism>
<dbReference type="PANTHER" id="PTHR45661:SF3">
    <property type="entry name" value="IG-LIKE DOMAIN-CONTAINING PROTEIN"/>
    <property type="match status" value="1"/>
</dbReference>
<dbReference type="InterPro" id="IPR026906">
    <property type="entry name" value="LRR_5"/>
</dbReference>
<evidence type="ECO:0000259" key="3">
    <source>
        <dbReference type="PROSITE" id="PS50835"/>
    </source>
</evidence>
<keyword evidence="2" id="KW-0732">Signal</keyword>
<dbReference type="SUPFAM" id="SSF48726">
    <property type="entry name" value="Immunoglobulin"/>
    <property type="match status" value="1"/>
</dbReference>
<dbReference type="SUPFAM" id="SSF52058">
    <property type="entry name" value="L domain-like"/>
    <property type="match status" value="2"/>
</dbReference>
<dbReference type="Gene3D" id="2.60.40.1080">
    <property type="match status" value="1"/>
</dbReference>